<dbReference type="AlphaFoldDB" id="A0A411YC94"/>
<gene>
    <name evidence="1" type="ORF">ER308_04480</name>
</gene>
<accession>A0A411YC94</accession>
<protein>
    <submittedName>
        <fullName evidence="1">Uncharacterized protein</fullName>
    </submittedName>
</protein>
<dbReference type="KEGG" id="erz:ER308_04480"/>
<evidence type="ECO:0000313" key="2">
    <source>
        <dbReference type="Proteomes" id="UP000291469"/>
    </source>
</evidence>
<organism evidence="1 2">
    <name type="scientific">Egibacter rhizosphaerae</name>
    <dbReference type="NCBI Taxonomy" id="1670831"/>
    <lineage>
        <taxon>Bacteria</taxon>
        <taxon>Bacillati</taxon>
        <taxon>Actinomycetota</taxon>
        <taxon>Nitriliruptoria</taxon>
        <taxon>Egibacterales</taxon>
        <taxon>Egibacteraceae</taxon>
        <taxon>Egibacter</taxon>
    </lineage>
</organism>
<dbReference type="Proteomes" id="UP000291469">
    <property type="component" value="Chromosome"/>
</dbReference>
<dbReference type="RefSeq" id="WP_131153870.1">
    <property type="nucleotide sequence ID" value="NZ_CP036402.1"/>
</dbReference>
<evidence type="ECO:0000313" key="1">
    <source>
        <dbReference type="EMBL" id="QBI18873.1"/>
    </source>
</evidence>
<keyword evidence="2" id="KW-1185">Reference proteome</keyword>
<proteinExistence type="predicted"/>
<name>A0A411YC94_9ACTN</name>
<sequence>MEPIRYSIDEACDWITVLDSLVENTPPALPVSAGTVVELATVAARAQVEQLLRSDQPLDWNADTADAVAAGVTPIVQAAVCPDAPRGGQVAAIVGELVARTVECVWSPHQPVGRCRSFGDPLAVVPECQCGNPQLAPQCQCPDLQPFAADEPDEPHAAVPGDVRCSSDGCTYYSQPQSVDP</sequence>
<reference evidence="1 2" key="1">
    <citation type="submission" date="2019-01" db="EMBL/GenBank/DDBJ databases">
        <title>Egibacter rhizosphaerae EGI 80759T.</title>
        <authorList>
            <person name="Chen D.-D."/>
            <person name="Tian Y."/>
            <person name="Jiao J.-Y."/>
            <person name="Zhang X.-T."/>
            <person name="Zhang Y.-G."/>
            <person name="Zhang Y."/>
            <person name="Xiao M."/>
            <person name="Shu W.-S."/>
            <person name="Li W.-J."/>
        </authorList>
    </citation>
    <scope>NUCLEOTIDE SEQUENCE [LARGE SCALE GENOMIC DNA]</scope>
    <source>
        <strain evidence="1 2">EGI 80759</strain>
    </source>
</reference>
<dbReference type="EMBL" id="CP036402">
    <property type="protein sequence ID" value="QBI18873.1"/>
    <property type="molecule type" value="Genomic_DNA"/>
</dbReference>